<dbReference type="HOGENOM" id="CLU_054506_1_1_9"/>
<dbReference type="GO" id="GO:0030246">
    <property type="term" value="F:carbohydrate binding"/>
    <property type="evidence" value="ECO:0007669"/>
    <property type="project" value="InterPro"/>
</dbReference>
<keyword evidence="3" id="KW-0238">DNA-binding</keyword>
<evidence type="ECO:0000259" key="5">
    <source>
        <dbReference type="Pfam" id="PF04198"/>
    </source>
</evidence>
<keyword evidence="7" id="KW-1185">Reference proteome</keyword>
<evidence type="ECO:0000313" key="6">
    <source>
        <dbReference type="EMBL" id="KJY62749.1"/>
    </source>
</evidence>
<dbReference type="InterPro" id="IPR036388">
    <property type="entry name" value="WH-like_DNA-bd_sf"/>
</dbReference>
<dbReference type="InterPro" id="IPR007324">
    <property type="entry name" value="Sugar-bd_dom_put"/>
</dbReference>
<dbReference type="GO" id="GO:0016829">
    <property type="term" value="F:lyase activity"/>
    <property type="evidence" value="ECO:0007669"/>
    <property type="project" value="UniProtKB-KW"/>
</dbReference>
<proteinExistence type="inferred from homology"/>
<dbReference type="PANTHER" id="PTHR34294:SF1">
    <property type="entry name" value="TRANSCRIPTIONAL REGULATOR LSRR"/>
    <property type="match status" value="1"/>
</dbReference>
<dbReference type="Pfam" id="PF04198">
    <property type="entry name" value="Sugar-bind"/>
    <property type="match status" value="1"/>
</dbReference>
<dbReference type="OrthoDB" id="58802at2"/>
<evidence type="ECO:0000313" key="7">
    <source>
        <dbReference type="Proteomes" id="UP000033558"/>
    </source>
</evidence>
<dbReference type="PANTHER" id="PTHR34294">
    <property type="entry name" value="TRANSCRIPTIONAL REGULATOR-RELATED"/>
    <property type="match status" value="1"/>
</dbReference>
<dbReference type="InterPro" id="IPR051054">
    <property type="entry name" value="SorC_transcr_regulators"/>
</dbReference>
<comment type="caution">
    <text evidence="6">The sequence shown here is derived from an EMBL/GenBank/DDBJ whole genome shotgun (WGS) entry which is preliminary data.</text>
</comment>
<evidence type="ECO:0000256" key="2">
    <source>
        <dbReference type="ARBA" id="ARBA00023015"/>
    </source>
</evidence>
<keyword evidence="6" id="KW-0456">Lyase</keyword>
<dbReference type="InterPro" id="IPR037171">
    <property type="entry name" value="NagB/RpiA_transferase-like"/>
</dbReference>
<dbReference type="GO" id="GO:0003677">
    <property type="term" value="F:DNA binding"/>
    <property type="evidence" value="ECO:0007669"/>
    <property type="project" value="UniProtKB-KW"/>
</dbReference>
<dbReference type="EMBL" id="JXJQ01000003">
    <property type="protein sequence ID" value="KJY62749.1"/>
    <property type="molecule type" value="Genomic_DNA"/>
</dbReference>
<keyword evidence="4" id="KW-0804">Transcription</keyword>
<dbReference type="RefSeq" id="WP_046315404.1">
    <property type="nucleotide sequence ID" value="NZ_JBHSZT010000003.1"/>
</dbReference>
<evidence type="ECO:0000256" key="3">
    <source>
        <dbReference type="ARBA" id="ARBA00023125"/>
    </source>
</evidence>
<dbReference type="Gene3D" id="1.10.10.10">
    <property type="entry name" value="Winged helix-like DNA-binding domain superfamily/Winged helix DNA-binding domain"/>
    <property type="match status" value="1"/>
</dbReference>
<dbReference type="STRING" id="1218492.JG30_01970"/>
<reference evidence="6 7" key="1">
    <citation type="submission" date="2015-01" db="EMBL/GenBank/DDBJ databases">
        <title>Comparative genomics of the lactic acid bacteria isolated from the honey bee gut.</title>
        <authorList>
            <person name="Ellegaard K.M."/>
            <person name="Tamarit D."/>
            <person name="Javelind E."/>
            <person name="Olofsson T."/>
            <person name="Andersson S.G."/>
            <person name="Vasquez A."/>
        </authorList>
    </citation>
    <scope>NUCLEOTIDE SEQUENCE [LARGE SCALE GENOMIC DNA]</scope>
    <source>
        <strain evidence="6 7">Bin4</strain>
    </source>
</reference>
<organism evidence="6 7">
    <name type="scientific">Bombilactobacillus mellifer</name>
    <dbReference type="NCBI Taxonomy" id="1218492"/>
    <lineage>
        <taxon>Bacteria</taxon>
        <taxon>Bacillati</taxon>
        <taxon>Bacillota</taxon>
        <taxon>Bacilli</taxon>
        <taxon>Lactobacillales</taxon>
        <taxon>Lactobacillaceae</taxon>
        <taxon>Bombilactobacillus</taxon>
    </lineage>
</organism>
<accession>A0A0F4LWR2</accession>
<keyword evidence="2" id="KW-0805">Transcription regulation</keyword>
<dbReference type="PATRIC" id="fig|1218492.5.peg.310"/>
<evidence type="ECO:0000256" key="1">
    <source>
        <dbReference type="ARBA" id="ARBA00010466"/>
    </source>
</evidence>
<feature type="domain" description="Sugar-binding" evidence="5">
    <location>
        <begin position="57"/>
        <end position="309"/>
    </location>
</feature>
<dbReference type="SUPFAM" id="SSF100950">
    <property type="entry name" value="NagB/RpiA/CoA transferase-like"/>
    <property type="match status" value="1"/>
</dbReference>
<evidence type="ECO:0000256" key="4">
    <source>
        <dbReference type="ARBA" id="ARBA00023163"/>
    </source>
</evidence>
<gene>
    <name evidence="6" type="primary">citR</name>
    <name evidence="6" type="ORF">JG30_01970</name>
</gene>
<dbReference type="AlphaFoldDB" id="A0A0F4LWR2"/>
<sequence length="311" mass="34650">MKAKADLITQIARDYYLAQLTLGQISQKYQISRYLITKYLKQAREQGIVQINIQAPIARNWTLESKISHKFALDNVFIIKDADCLGDSQQNLLTFAAETIQTQIAACHVVTMTWGETVAQVISKFQTHVQEDLLFIPLMGQSLKSESFAGATPLSQKAAAKYHSSYYTLPAPLYLLNDTTRQQLALEPALHAPLAALNQAEFLFTGLGTAASFHNVPLWQQHQREIFPDVDFQQVAGLLFGRPYDSQGHILNKQHDKAFGASIDQIQHIPQRLAIVQSKFKVNALLGALRGHLLTEVIMTEAVAQRVLAVG</sequence>
<dbReference type="Proteomes" id="UP000033558">
    <property type="component" value="Unassembled WGS sequence"/>
</dbReference>
<dbReference type="Gene3D" id="3.40.50.1360">
    <property type="match status" value="1"/>
</dbReference>
<protein>
    <submittedName>
        <fullName evidence="6">Citrate lyase regulator, SorC family</fullName>
    </submittedName>
</protein>
<name>A0A0F4LWR2_9LACO</name>
<comment type="similarity">
    <text evidence="1">Belongs to the SorC transcriptional regulatory family.</text>
</comment>